<organism evidence="1 2">
    <name type="scientific">Sistotremastrum suecicum HHB10207 ss-3</name>
    <dbReference type="NCBI Taxonomy" id="1314776"/>
    <lineage>
        <taxon>Eukaryota</taxon>
        <taxon>Fungi</taxon>
        <taxon>Dikarya</taxon>
        <taxon>Basidiomycota</taxon>
        <taxon>Agaricomycotina</taxon>
        <taxon>Agaricomycetes</taxon>
        <taxon>Sistotremastrales</taxon>
        <taxon>Sistotremastraceae</taxon>
        <taxon>Sistotremastrum</taxon>
    </lineage>
</organism>
<accession>A0A165Y7C5</accession>
<dbReference type="Proteomes" id="UP000076798">
    <property type="component" value="Unassembled WGS sequence"/>
</dbReference>
<sequence length="134" mass="14946">MSITINSRTDESLLYSFAYKLSEDGAVPVPPSVPPGFWSFSDDPSVALDDLLTEWYYEVAPTTTSKSFNEPLLCLIEDVRWSGFLPIVETPYTTAAITEVPARTSSRITRALNSQGKFHLPKKDGKAVMKEKIR</sequence>
<dbReference type="AlphaFoldDB" id="A0A165Y7C5"/>
<reference evidence="1 2" key="1">
    <citation type="journal article" date="2016" name="Mol. Biol. Evol.">
        <title>Comparative Genomics of Early-Diverging Mushroom-Forming Fungi Provides Insights into the Origins of Lignocellulose Decay Capabilities.</title>
        <authorList>
            <person name="Nagy L.G."/>
            <person name="Riley R."/>
            <person name="Tritt A."/>
            <person name="Adam C."/>
            <person name="Daum C."/>
            <person name="Floudas D."/>
            <person name="Sun H."/>
            <person name="Yadav J.S."/>
            <person name="Pangilinan J."/>
            <person name="Larsson K.H."/>
            <person name="Matsuura K."/>
            <person name="Barry K."/>
            <person name="Labutti K."/>
            <person name="Kuo R."/>
            <person name="Ohm R.A."/>
            <person name="Bhattacharya S.S."/>
            <person name="Shirouzu T."/>
            <person name="Yoshinaga Y."/>
            <person name="Martin F.M."/>
            <person name="Grigoriev I.V."/>
            <person name="Hibbett D.S."/>
        </authorList>
    </citation>
    <scope>NUCLEOTIDE SEQUENCE [LARGE SCALE GENOMIC DNA]</scope>
    <source>
        <strain evidence="1 2">HHB10207 ss-3</strain>
    </source>
</reference>
<dbReference type="EMBL" id="KV428280">
    <property type="protein sequence ID" value="KZT32955.1"/>
    <property type="molecule type" value="Genomic_DNA"/>
</dbReference>
<evidence type="ECO:0000313" key="2">
    <source>
        <dbReference type="Proteomes" id="UP000076798"/>
    </source>
</evidence>
<protein>
    <submittedName>
        <fullName evidence="1">Uncharacterized protein</fullName>
    </submittedName>
</protein>
<gene>
    <name evidence="1" type="ORF">SISSUDRAFT_1066538</name>
</gene>
<name>A0A165Y7C5_9AGAM</name>
<evidence type="ECO:0000313" key="1">
    <source>
        <dbReference type="EMBL" id="KZT32955.1"/>
    </source>
</evidence>
<proteinExistence type="predicted"/>
<keyword evidence="2" id="KW-1185">Reference proteome</keyword>